<accession>A0A1G4MBY9</accession>
<dbReference type="STRING" id="4955.A0A1G4MBY9"/>
<keyword evidence="2" id="KW-0227">DNA damage</keyword>
<sequence length="90" mass="10858">MIENQTYLDKKERQLMNLQKSLNELQESFAIKKREMNMFPDVIRKQHISRLKLYNELRDTGLRLAQLVADEKQCKMKEVFDEMGYEMADK</sequence>
<gene>
    <name evidence="5" type="ORF">LAFE_0D07228G</name>
</gene>
<dbReference type="GO" id="GO:0006281">
    <property type="term" value="P:DNA repair"/>
    <property type="evidence" value="ECO:0007669"/>
    <property type="project" value="UniProtKB-KW"/>
</dbReference>
<dbReference type="Pfam" id="PF07061">
    <property type="entry name" value="Swi5"/>
    <property type="match status" value="1"/>
</dbReference>
<dbReference type="OrthoDB" id="255837at2759"/>
<dbReference type="InterPro" id="IPR010760">
    <property type="entry name" value="DNA-repair_Swi5"/>
</dbReference>
<evidence type="ECO:0000256" key="2">
    <source>
        <dbReference type="ARBA" id="ARBA00022763"/>
    </source>
</evidence>
<dbReference type="Gene3D" id="1.20.5.170">
    <property type="match status" value="1"/>
</dbReference>
<evidence type="ECO:0000256" key="3">
    <source>
        <dbReference type="ARBA" id="ARBA00023204"/>
    </source>
</evidence>
<protein>
    <submittedName>
        <fullName evidence="5">LAFE_0D07228g1_1</fullName>
    </submittedName>
</protein>
<evidence type="ECO:0000313" key="5">
    <source>
        <dbReference type="EMBL" id="SCW01197.1"/>
    </source>
</evidence>
<keyword evidence="6" id="KW-1185">Reference proteome</keyword>
<dbReference type="EMBL" id="LT598492">
    <property type="protein sequence ID" value="SCW01197.1"/>
    <property type="molecule type" value="Genomic_DNA"/>
</dbReference>
<keyword evidence="4" id="KW-0175">Coiled coil</keyword>
<proteinExistence type="inferred from homology"/>
<dbReference type="OMA" id="QEMDISM"/>
<organism evidence="5 6">
    <name type="scientific">Lachancea fermentati</name>
    <name type="common">Zygosaccharomyces fermentati</name>
    <dbReference type="NCBI Taxonomy" id="4955"/>
    <lineage>
        <taxon>Eukaryota</taxon>
        <taxon>Fungi</taxon>
        <taxon>Dikarya</taxon>
        <taxon>Ascomycota</taxon>
        <taxon>Saccharomycotina</taxon>
        <taxon>Saccharomycetes</taxon>
        <taxon>Saccharomycetales</taxon>
        <taxon>Saccharomycetaceae</taxon>
        <taxon>Lachancea</taxon>
    </lineage>
</organism>
<name>A0A1G4MBY9_LACFM</name>
<feature type="coiled-coil region" evidence="4">
    <location>
        <begin position="8"/>
        <end position="35"/>
    </location>
</feature>
<evidence type="ECO:0000313" key="6">
    <source>
        <dbReference type="Proteomes" id="UP000190831"/>
    </source>
</evidence>
<dbReference type="Proteomes" id="UP000190831">
    <property type="component" value="Chromosome D"/>
</dbReference>
<comment type="similarity">
    <text evidence="1">Belongs to the SWI5/SAE3 family.</text>
</comment>
<evidence type="ECO:0000256" key="4">
    <source>
        <dbReference type="SAM" id="Coils"/>
    </source>
</evidence>
<keyword evidence="3" id="KW-0234">DNA repair</keyword>
<reference evidence="5 6" key="1">
    <citation type="submission" date="2016-03" db="EMBL/GenBank/DDBJ databases">
        <authorList>
            <person name="Devillers H."/>
        </authorList>
    </citation>
    <scope>NUCLEOTIDE SEQUENCE [LARGE SCALE GENOMIC DNA]</scope>
    <source>
        <strain evidence="5">CBS 6772</strain>
    </source>
</reference>
<evidence type="ECO:0000256" key="1">
    <source>
        <dbReference type="ARBA" id="ARBA00008060"/>
    </source>
</evidence>
<dbReference type="AlphaFoldDB" id="A0A1G4MBY9"/>